<comment type="caution">
    <text evidence="2">The sequence shown here is derived from an EMBL/GenBank/DDBJ whole genome shotgun (WGS) entry which is preliminary data.</text>
</comment>
<protein>
    <submittedName>
        <fullName evidence="2">Uncharacterized protein</fullName>
    </submittedName>
</protein>
<evidence type="ECO:0000256" key="1">
    <source>
        <dbReference type="SAM" id="MobiDB-lite"/>
    </source>
</evidence>
<reference evidence="2 3" key="1">
    <citation type="submission" date="2020-01" db="EMBL/GenBank/DDBJ databases">
        <title>Identification and distribution of gene clusters putatively required for synthesis of sphingolipid metabolism inhibitors in phylogenetically diverse species of the filamentous fungus Fusarium.</title>
        <authorList>
            <person name="Kim H.-S."/>
            <person name="Busman M."/>
            <person name="Brown D.W."/>
            <person name="Divon H."/>
            <person name="Uhlig S."/>
            <person name="Proctor R.H."/>
        </authorList>
    </citation>
    <scope>NUCLEOTIDE SEQUENCE [LARGE SCALE GENOMIC DNA]</scope>
    <source>
        <strain evidence="2 3">NRRL 20459</strain>
    </source>
</reference>
<evidence type="ECO:0000313" key="3">
    <source>
        <dbReference type="Proteomes" id="UP000554235"/>
    </source>
</evidence>
<dbReference type="AlphaFoldDB" id="A0A8H4PGK2"/>
<dbReference type="Proteomes" id="UP000554235">
    <property type="component" value="Unassembled WGS sequence"/>
</dbReference>
<evidence type="ECO:0000313" key="2">
    <source>
        <dbReference type="EMBL" id="KAF4468886.1"/>
    </source>
</evidence>
<organism evidence="2 3">
    <name type="scientific">Fusarium albosuccineum</name>
    <dbReference type="NCBI Taxonomy" id="1237068"/>
    <lineage>
        <taxon>Eukaryota</taxon>
        <taxon>Fungi</taxon>
        <taxon>Dikarya</taxon>
        <taxon>Ascomycota</taxon>
        <taxon>Pezizomycotina</taxon>
        <taxon>Sordariomycetes</taxon>
        <taxon>Hypocreomycetidae</taxon>
        <taxon>Hypocreales</taxon>
        <taxon>Nectriaceae</taxon>
        <taxon>Fusarium</taxon>
        <taxon>Fusarium decemcellulare species complex</taxon>
    </lineage>
</organism>
<dbReference type="EMBL" id="JAADYS010000547">
    <property type="protein sequence ID" value="KAF4468886.1"/>
    <property type="molecule type" value="Genomic_DNA"/>
</dbReference>
<feature type="compositionally biased region" description="Basic residues" evidence="1">
    <location>
        <begin position="69"/>
        <end position="78"/>
    </location>
</feature>
<proteinExistence type="predicted"/>
<name>A0A8H4PGK2_9HYPO</name>
<feature type="region of interest" description="Disordered" evidence="1">
    <location>
        <begin position="51"/>
        <end position="118"/>
    </location>
</feature>
<accession>A0A8H4PGK2</accession>
<gene>
    <name evidence="2" type="ORF">FALBO_4229</name>
</gene>
<keyword evidence="3" id="KW-1185">Reference proteome</keyword>
<sequence>MESTRAGAVPVDVGDEIAHQDDGSHTHHTHAARGVAAMELGWFSGWAARGAGSRASRRHAARISGHSFHSSHPKRSQAHQKSESASVAALAAGDKVNGSGETPSGVPVGDILDPWGHQ</sequence>